<dbReference type="Gene3D" id="3.40.50.280">
    <property type="entry name" value="Cobalamin-binding domain"/>
    <property type="match status" value="1"/>
</dbReference>
<dbReference type="Gene3D" id="1.10.1240.10">
    <property type="entry name" value="Methionine synthase domain"/>
    <property type="match status" value="1"/>
</dbReference>
<dbReference type="PROSITE" id="PS50937">
    <property type="entry name" value="HTH_MERR_2"/>
    <property type="match status" value="1"/>
</dbReference>
<dbReference type="InterPro" id="IPR000551">
    <property type="entry name" value="MerR-type_HTH_dom"/>
</dbReference>
<keyword evidence="3" id="KW-0238">DNA-binding</keyword>
<keyword evidence="2" id="KW-0805">Transcription regulation</keyword>
<organism evidence="7 8">
    <name type="scientific">Crenobacter caeni</name>
    <dbReference type="NCBI Taxonomy" id="2705474"/>
    <lineage>
        <taxon>Bacteria</taxon>
        <taxon>Pseudomonadati</taxon>
        <taxon>Pseudomonadota</taxon>
        <taxon>Betaproteobacteria</taxon>
        <taxon>Neisseriales</taxon>
        <taxon>Neisseriaceae</taxon>
        <taxon>Crenobacter</taxon>
    </lineage>
</organism>
<evidence type="ECO:0000256" key="3">
    <source>
        <dbReference type="ARBA" id="ARBA00023125"/>
    </source>
</evidence>
<feature type="domain" description="B12-binding" evidence="6">
    <location>
        <begin position="183"/>
        <end position="304"/>
    </location>
</feature>
<comment type="caution">
    <text evidence="7">The sequence shown here is derived from an EMBL/GenBank/DDBJ whole genome shotgun (WGS) entry which is preliminary data.</text>
</comment>
<proteinExistence type="predicted"/>
<evidence type="ECO:0000256" key="4">
    <source>
        <dbReference type="ARBA" id="ARBA00023163"/>
    </source>
</evidence>
<dbReference type="InterPro" id="IPR036594">
    <property type="entry name" value="Meth_synthase_dom"/>
</dbReference>
<dbReference type="InterPro" id="IPR009061">
    <property type="entry name" value="DNA-bd_dom_put_sf"/>
</dbReference>
<name>A0A6B2KQH5_9NEIS</name>
<dbReference type="CDD" id="cd01104">
    <property type="entry name" value="HTH_MlrA-CarA"/>
    <property type="match status" value="1"/>
</dbReference>
<dbReference type="GO" id="GO:0003700">
    <property type="term" value="F:DNA-binding transcription factor activity"/>
    <property type="evidence" value="ECO:0007669"/>
    <property type="project" value="InterPro"/>
</dbReference>
<dbReference type="PANTHER" id="PTHR30204">
    <property type="entry name" value="REDOX-CYCLING DRUG-SENSING TRANSCRIPTIONAL ACTIVATOR SOXR"/>
    <property type="match status" value="1"/>
</dbReference>
<reference evidence="7 8" key="1">
    <citation type="submission" date="2020-02" db="EMBL/GenBank/DDBJ databases">
        <authorList>
            <person name="Yang Z."/>
        </authorList>
    </citation>
    <scope>NUCLEOTIDE SEQUENCE [LARGE SCALE GENOMIC DNA]</scope>
    <source>
        <strain evidence="7 8">HX-7-9</strain>
    </source>
</reference>
<dbReference type="InterPro" id="IPR036724">
    <property type="entry name" value="Cobalamin-bd_sf"/>
</dbReference>
<evidence type="ECO:0000256" key="1">
    <source>
        <dbReference type="ARBA" id="ARBA00022491"/>
    </source>
</evidence>
<dbReference type="Gene3D" id="1.10.1660.10">
    <property type="match status" value="1"/>
</dbReference>
<dbReference type="InterPro" id="IPR006158">
    <property type="entry name" value="Cobalamin-bd"/>
</dbReference>
<dbReference type="RefSeq" id="WP_163315467.1">
    <property type="nucleotide sequence ID" value="NZ_JAAGAA010000004.1"/>
</dbReference>
<evidence type="ECO:0000256" key="2">
    <source>
        <dbReference type="ARBA" id="ARBA00023015"/>
    </source>
</evidence>
<keyword evidence="1" id="KW-0678">Repressor</keyword>
<evidence type="ECO:0000313" key="8">
    <source>
        <dbReference type="Proteomes" id="UP000482578"/>
    </source>
</evidence>
<dbReference type="GO" id="GO:0003677">
    <property type="term" value="F:DNA binding"/>
    <property type="evidence" value="ECO:0007669"/>
    <property type="project" value="UniProtKB-KW"/>
</dbReference>
<dbReference type="SMART" id="SM00422">
    <property type="entry name" value="HTH_MERR"/>
    <property type="match status" value="1"/>
</dbReference>
<keyword evidence="4" id="KW-0804">Transcription</keyword>
<dbReference type="Pfam" id="PF13411">
    <property type="entry name" value="MerR_1"/>
    <property type="match status" value="1"/>
</dbReference>
<dbReference type="GO" id="GO:0046872">
    <property type="term" value="F:metal ion binding"/>
    <property type="evidence" value="ECO:0007669"/>
    <property type="project" value="InterPro"/>
</dbReference>
<evidence type="ECO:0000259" key="5">
    <source>
        <dbReference type="PROSITE" id="PS50937"/>
    </source>
</evidence>
<accession>A0A6B2KQH5</accession>
<dbReference type="PROSITE" id="PS51332">
    <property type="entry name" value="B12_BINDING"/>
    <property type="match status" value="1"/>
</dbReference>
<evidence type="ECO:0000259" key="6">
    <source>
        <dbReference type="PROSITE" id="PS51332"/>
    </source>
</evidence>
<gene>
    <name evidence="7" type="ORF">GZH52_05390</name>
</gene>
<evidence type="ECO:0000313" key="7">
    <source>
        <dbReference type="EMBL" id="NDV12229.1"/>
    </source>
</evidence>
<dbReference type="InterPro" id="IPR047057">
    <property type="entry name" value="MerR_fam"/>
</dbReference>
<protein>
    <submittedName>
        <fullName evidence="7">MerR family transcriptional regulator</fullName>
    </submittedName>
</protein>
<feature type="domain" description="HTH merR-type" evidence="5">
    <location>
        <begin position="13"/>
        <end position="82"/>
    </location>
</feature>
<dbReference type="EMBL" id="JAAGAA010000004">
    <property type="protein sequence ID" value="NDV12229.1"/>
    <property type="molecule type" value="Genomic_DNA"/>
</dbReference>
<dbReference type="AlphaFoldDB" id="A0A6B2KQH5"/>
<keyword evidence="8" id="KW-1185">Reference proteome</keyword>
<dbReference type="GO" id="GO:0031419">
    <property type="term" value="F:cobalamin binding"/>
    <property type="evidence" value="ECO:0007669"/>
    <property type="project" value="InterPro"/>
</dbReference>
<dbReference type="PANTHER" id="PTHR30204:SF69">
    <property type="entry name" value="MERR-FAMILY TRANSCRIPTIONAL REGULATOR"/>
    <property type="match status" value="1"/>
</dbReference>
<sequence>MNTQTSQSLPPHGLPIAAVERETGVPRDLLRMWERRYGFPSPLRDAHGDRVYPPEQVERLRQIRRLLDLGLRPGRIVALTAAELDALVEDTLPAPRIQENDETELLPVLAAHDAPALRALLRRRLAELGLARFAGDYLPHTGYQVGDAWARGLLGVRHEHLYSEHVGRVLREAMALLPEGSAPPRVMLTTAPGEAHALGLMLAETQLRLQGCQIVPFGVSMPFAEMAAACAEHRIDVLCLSFSAAYTGAPERELPPLIAALPGNCELWVGGAGSRAALDAPRVHTGLTLAALPALIARWRAEHG</sequence>
<dbReference type="Proteomes" id="UP000482578">
    <property type="component" value="Unassembled WGS sequence"/>
</dbReference>
<dbReference type="SUPFAM" id="SSF52242">
    <property type="entry name" value="Cobalamin (vitamin B12)-binding domain"/>
    <property type="match status" value="1"/>
</dbReference>
<dbReference type="SUPFAM" id="SSF46955">
    <property type="entry name" value="Putative DNA-binding domain"/>
    <property type="match status" value="1"/>
</dbReference>